<evidence type="ECO:0000313" key="2">
    <source>
        <dbReference type="EMBL" id="KEQ73998.1"/>
    </source>
</evidence>
<dbReference type="AlphaFoldDB" id="A0A074WLK0"/>
<dbReference type="OrthoDB" id="3863757at2759"/>
<protein>
    <submittedName>
        <fullName evidence="2">Uncharacterized protein</fullName>
    </submittedName>
</protein>
<dbReference type="EMBL" id="KL584708">
    <property type="protein sequence ID" value="KEQ73998.1"/>
    <property type="molecule type" value="Genomic_DNA"/>
</dbReference>
<dbReference type="Proteomes" id="UP000027730">
    <property type="component" value="Unassembled WGS sequence"/>
</dbReference>
<gene>
    <name evidence="2" type="ORF">M436DRAFT_81413</name>
</gene>
<keyword evidence="3" id="KW-1185">Reference proteome</keyword>
<evidence type="ECO:0000313" key="3">
    <source>
        <dbReference type="Proteomes" id="UP000027730"/>
    </source>
</evidence>
<sequence length="275" mass="31591">MLSLLYRCSTPFHPFHALALPLAERCFSIAHCRLEASSVPSDSRLTKDAESRKKHNAARKARYANDPEHRATICAQSRDRHNRRYANDLEYRAKSNARSLAAKNARYRSDAQFRARLEAEAADRRAKQDPVAREEILQRKRVHNNQRYADDYTFRQRRSLQTWLRNHIPTRELTWRTHDAELHVDRVARLCSGEACGFEKKLKLWMKRKDSDPALYDCYNCFTSDWVPEKVLPIGYEHVIFGSGEKIEPRPVPLDAAGDEASKSANPSSGAGTVP</sequence>
<feature type="region of interest" description="Disordered" evidence="1">
    <location>
        <begin position="40"/>
        <end position="68"/>
    </location>
</feature>
<dbReference type="GeneID" id="25416780"/>
<reference evidence="2 3" key="1">
    <citation type="journal article" date="2014" name="BMC Genomics">
        <title>Genome sequencing of four Aureobasidium pullulans varieties: biotechnological potential, stress tolerance, and description of new species.</title>
        <authorList>
            <person name="Gostin Ar C."/>
            <person name="Ohm R.A."/>
            <person name="Kogej T."/>
            <person name="Sonjak S."/>
            <person name="Turk M."/>
            <person name="Zajc J."/>
            <person name="Zalar P."/>
            <person name="Grube M."/>
            <person name="Sun H."/>
            <person name="Han J."/>
            <person name="Sharma A."/>
            <person name="Chiniquy J."/>
            <person name="Ngan C.Y."/>
            <person name="Lipzen A."/>
            <person name="Barry K."/>
            <person name="Grigoriev I.V."/>
            <person name="Gunde-Cimerman N."/>
        </authorList>
    </citation>
    <scope>NUCLEOTIDE SEQUENCE [LARGE SCALE GENOMIC DNA]</scope>
    <source>
        <strain evidence="2 3">CBS 147.97</strain>
    </source>
</reference>
<feature type="compositionally biased region" description="Polar residues" evidence="1">
    <location>
        <begin position="263"/>
        <end position="275"/>
    </location>
</feature>
<accession>A0A074WLK0</accession>
<proteinExistence type="predicted"/>
<evidence type="ECO:0000256" key="1">
    <source>
        <dbReference type="SAM" id="MobiDB-lite"/>
    </source>
</evidence>
<name>A0A074WLK0_9PEZI</name>
<feature type="region of interest" description="Disordered" evidence="1">
    <location>
        <begin position="246"/>
        <end position="275"/>
    </location>
</feature>
<feature type="compositionally biased region" description="Basic residues" evidence="1">
    <location>
        <begin position="52"/>
        <end position="62"/>
    </location>
</feature>
<organism evidence="2 3">
    <name type="scientific">Aureobasidium namibiae CBS 147.97</name>
    <dbReference type="NCBI Taxonomy" id="1043004"/>
    <lineage>
        <taxon>Eukaryota</taxon>
        <taxon>Fungi</taxon>
        <taxon>Dikarya</taxon>
        <taxon>Ascomycota</taxon>
        <taxon>Pezizomycotina</taxon>
        <taxon>Dothideomycetes</taxon>
        <taxon>Dothideomycetidae</taxon>
        <taxon>Dothideales</taxon>
        <taxon>Saccotheciaceae</taxon>
        <taxon>Aureobasidium</taxon>
    </lineage>
</organism>
<dbReference type="RefSeq" id="XP_013428305.1">
    <property type="nucleotide sequence ID" value="XM_013572851.1"/>
</dbReference>
<dbReference type="HOGENOM" id="CLU_1229716_0_0_1"/>